<proteinExistence type="predicted"/>
<dbReference type="RefSeq" id="WP_369948786.1">
    <property type="nucleotide sequence ID" value="NZ_JBCLSH010000044.1"/>
</dbReference>
<name>A0ABV4D4D1_9LACT</name>
<dbReference type="EMBL" id="JBCLSH010000044">
    <property type="protein sequence ID" value="MEY8444387.1"/>
    <property type="molecule type" value="Genomic_DNA"/>
</dbReference>
<reference evidence="1 2" key="1">
    <citation type="submission" date="2024-03" db="EMBL/GenBank/DDBJ databases">
        <title>Mouse gut bacterial collection (mGBC) of GemPharmatech.</title>
        <authorList>
            <person name="He Y."/>
            <person name="Dong L."/>
            <person name="Wu D."/>
            <person name="Gao X."/>
            <person name="Lin Z."/>
        </authorList>
    </citation>
    <scope>NUCLEOTIDE SEQUENCE [LARGE SCALE GENOMIC DNA]</scope>
    <source>
        <strain evidence="1 2">61-15</strain>
    </source>
</reference>
<sequence>MKKKMKVMPMKNTVIIKTSKHARIINKDVFPMKITVRNGFLERHQVRQEIYRASKKPKLPDGLYVLAELVEKDIQRLASDSIGNFWPEWYRLFAYETIYEIAFSRGVRQERQRRIQRNNIGALTGNDRADLAHALNIDISKLNTAVLELTTDRKAV</sequence>
<dbReference type="Proteomes" id="UP001565283">
    <property type="component" value="Unassembled WGS sequence"/>
</dbReference>
<organism evidence="1 2">
    <name type="scientific">Lactococcus ileimucosae</name>
    <dbReference type="NCBI Taxonomy" id="2941329"/>
    <lineage>
        <taxon>Bacteria</taxon>
        <taxon>Bacillati</taxon>
        <taxon>Bacillota</taxon>
        <taxon>Bacilli</taxon>
        <taxon>Lactobacillales</taxon>
        <taxon>Streptococcaceae</taxon>
        <taxon>Lactococcus</taxon>
    </lineage>
</organism>
<evidence type="ECO:0000313" key="1">
    <source>
        <dbReference type="EMBL" id="MEY8444387.1"/>
    </source>
</evidence>
<accession>A0ABV4D4D1</accession>
<keyword evidence="2" id="KW-1185">Reference proteome</keyword>
<evidence type="ECO:0000313" key="2">
    <source>
        <dbReference type="Proteomes" id="UP001565283"/>
    </source>
</evidence>
<protein>
    <submittedName>
        <fullName evidence="1">Uncharacterized protein</fullName>
    </submittedName>
</protein>
<comment type="caution">
    <text evidence="1">The sequence shown here is derived from an EMBL/GenBank/DDBJ whole genome shotgun (WGS) entry which is preliminary data.</text>
</comment>
<gene>
    <name evidence="1" type="ORF">AALA52_09120</name>
</gene>